<comment type="caution">
    <text evidence="1">The sequence shown here is derived from an EMBL/GenBank/DDBJ whole genome shotgun (WGS) entry which is preliminary data.</text>
</comment>
<name>A0ACC0AZZ6_CATRO</name>
<dbReference type="Proteomes" id="UP001060085">
    <property type="component" value="Linkage Group LG05"/>
</dbReference>
<gene>
    <name evidence="1" type="ORF">M9H77_24386</name>
</gene>
<keyword evidence="2" id="KW-1185">Reference proteome</keyword>
<proteinExistence type="predicted"/>
<protein>
    <submittedName>
        <fullName evidence="1">Uncharacterized protein</fullName>
    </submittedName>
</protein>
<reference evidence="2" key="1">
    <citation type="journal article" date="2023" name="Nat. Plants">
        <title>Single-cell RNA sequencing provides a high-resolution roadmap for understanding the multicellular compartmentation of specialized metabolism.</title>
        <authorList>
            <person name="Sun S."/>
            <person name="Shen X."/>
            <person name="Li Y."/>
            <person name="Li Y."/>
            <person name="Wang S."/>
            <person name="Li R."/>
            <person name="Zhang H."/>
            <person name="Shen G."/>
            <person name="Guo B."/>
            <person name="Wei J."/>
            <person name="Xu J."/>
            <person name="St-Pierre B."/>
            <person name="Chen S."/>
            <person name="Sun C."/>
        </authorList>
    </citation>
    <scope>NUCLEOTIDE SEQUENCE [LARGE SCALE GENOMIC DNA]</scope>
</reference>
<organism evidence="1 2">
    <name type="scientific">Catharanthus roseus</name>
    <name type="common">Madagascar periwinkle</name>
    <name type="synonym">Vinca rosea</name>
    <dbReference type="NCBI Taxonomy" id="4058"/>
    <lineage>
        <taxon>Eukaryota</taxon>
        <taxon>Viridiplantae</taxon>
        <taxon>Streptophyta</taxon>
        <taxon>Embryophyta</taxon>
        <taxon>Tracheophyta</taxon>
        <taxon>Spermatophyta</taxon>
        <taxon>Magnoliopsida</taxon>
        <taxon>eudicotyledons</taxon>
        <taxon>Gunneridae</taxon>
        <taxon>Pentapetalae</taxon>
        <taxon>asterids</taxon>
        <taxon>lamiids</taxon>
        <taxon>Gentianales</taxon>
        <taxon>Apocynaceae</taxon>
        <taxon>Rauvolfioideae</taxon>
        <taxon>Vinceae</taxon>
        <taxon>Catharanthinae</taxon>
        <taxon>Catharanthus</taxon>
    </lineage>
</organism>
<evidence type="ECO:0000313" key="2">
    <source>
        <dbReference type="Proteomes" id="UP001060085"/>
    </source>
</evidence>
<accession>A0ACC0AZZ6</accession>
<evidence type="ECO:0000313" key="1">
    <source>
        <dbReference type="EMBL" id="KAI5665063.1"/>
    </source>
</evidence>
<sequence length="116" mass="12220">MAAKGKFSAVMMVMMGILVITAQVSEAAMSCSTVINGIYPCYNYVMNGGDVPAACCNGIKSLNNAAKTRSDRQSVCSCLKSMAKGISMNFDNIASLPTKCGVNVPYKISPDMDCAK</sequence>
<dbReference type="EMBL" id="CM044705">
    <property type="protein sequence ID" value="KAI5665063.1"/>
    <property type="molecule type" value="Genomic_DNA"/>
</dbReference>